<keyword evidence="3" id="KW-1185">Reference proteome</keyword>
<reference evidence="2 3" key="1">
    <citation type="submission" date="2019-01" db="EMBL/GenBank/DDBJ databases">
        <title>Egibacter rhizosphaerae EGI 80759T.</title>
        <authorList>
            <person name="Chen D.-D."/>
            <person name="Tian Y."/>
            <person name="Jiao J.-Y."/>
            <person name="Zhang X.-T."/>
            <person name="Zhang Y.-G."/>
            <person name="Zhang Y."/>
            <person name="Xiao M."/>
            <person name="Shu W.-S."/>
            <person name="Li W.-J."/>
        </authorList>
    </citation>
    <scope>NUCLEOTIDE SEQUENCE [LARGE SCALE GENOMIC DNA]</scope>
    <source>
        <strain evidence="2 3">EGI 80759</strain>
    </source>
</reference>
<dbReference type="RefSeq" id="WP_131156698.1">
    <property type="nucleotide sequence ID" value="NZ_CP036402.1"/>
</dbReference>
<feature type="compositionally biased region" description="Acidic residues" evidence="1">
    <location>
        <begin position="57"/>
        <end position="75"/>
    </location>
</feature>
<evidence type="ECO:0000313" key="2">
    <source>
        <dbReference type="EMBL" id="QBI21706.1"/>
    </source>
</evidence>
<evidence type="ECO:0000256" key="1">
    <source>
        <dbReference type="SAM" id="MobiDB-lite"/>
    </source>
</evidence>
<accession>A0A411YKJ0</accession>
<proteinExistence type="predicted"/>
<name>A0A411YKJ0_9ACTN</name>
<dbReference type="EMBL" id="CP036402">
    <property type="protein sequence ID" value="QBI21706.1"/>
    <property type="molecule type" value="Genomic_DNA"/>
</dbReference>
<sequence>MSTPDDIGDEEFTDLDQEDELSGLEQIDKIDELPDSEDTDTTTEDEESDEGSTSTADDSDDLDDDDAPEEEEESLDVILAREQDLEEEFATVGEAPRSSPTNIPAGEDEFTCLSCFLVKRQAQLADPEEQICFDCV</sequence>
<gene>
    <name evidence="2" type="ORF">ER308_20470</name>
</gene>
<feature type="compositionally biased region" description="Acidic residues" evidence="1">
    <location>
        <begin position="1"/>
        <end position="22"/>
    </location>
</feature>
<feature type="compositionally biased region" description="Acidic residues" evidence="1">
    <location>
        <begin position="33"/>
        <end position="50"/>
    </location>
</feature>
<dbReference type="OrthoDB" id="4732434at2"/>
<evidence type="ECO:0000313" key="3">
    <source>
        <dbReference type="Proteomes" id="UP000291469"/>
    </source>
</evidence>
<dbReference type="AlphaFoldDB" id="A0A411YKJ0"/>
<feature type="region of interest" description="Disordered" evidence="1">
    <location>
        <begin position="1"/>
        <end position="75"/>
    </location>
</feature>
<dbReference type="Proteomes" id="UP000291469">
    <property type="component" value="Chromosome"/>
</dbReference>
<dbReference type="KEGG" id="erz:ER308_20470"/>
<organism evidence="2 3">
    <name type="scientific">Egibacter rhizosphaerae</name>
    <dbReference type="NCBI Taxonomy" id="1670831"/>
    <lineage>
        <taxon>Bacteria</taxon>
        <taxon>Bacillati</taxon>
        <taxon>Actinomycetota</taxon>
        <taxon>Nitriliruptoria</taxon>
        <taxon>Egibacterales</taxon>
        <taxon>Egibacteraceae</taxon>
        <taxon>Egibacter</taxon>
    </lineage>
</organism>
<protein>
    <submittedName>
        <fullName evidence="2">DUF4193 family protein</fullName>
    </submittedName>
</protein>